<evidence type="ECO:0000259" key="1">
    <source>
        <dbReference type="Pfam" id="PF18754"/>
    </source>
</evidence>
<dbReference type="Pfam" id="PF18754">
    <property type="entry name" value="Nmad3"/>
    <property type="match status" value="1"/>
</dbReference>
<dbReference type="InterPro" id="IPR041135">
    <property type="entry name" value="Nmad3"/>
</dbReference>
<evidence type="ECO:0000313" key="2">
    <source>
        <dbReference type="EMBL" id="KUG17434.1"/>
    </source>
</evidence>
<accession>A0A0W8F9B8</accession>
<protein>
    <recommendedName>
        <fullName evidence="1">Nucleotide modification associated domain-containing protein</fullName>
    </recommendedName>
</protein>
<sequence length="279" mass="32273">MKVILSRKGFDSEFGGYPSPILPNGQMISLPIPDQNEELRYSDVMAGDSTCYDLMRKLMPSIKSSNERIDLSNDFGCHLDPDIFKNAIHREPNWRPLFGQVDAAQGHLRKQDVKEDDLFLFFGSFRKTKNDDGKLAYDPHEKEIHVIFGYLQIGDIIKVDQQFDVPEWMSYHPHANNARKSNETNTIYVARDHLSWNESLPGAGRFIFSDKLVLTKRGYSKSKWGLPDCFKETKISYHKKPWKDGYFKSAGRGQEFVIMDNNGVEEWARNKIEESQIDR</sequence>
<dbReference type="AlphaFoldDB" id="A0A0W8F9B8"/>
<organism evidence="2">
    <name type="scientific">hydrocarbon metagenome</name>
    <dbReference type="NCBI Taxonomy" id="938273"/>
    <lineage>
        <taxon>unclassified sequences</taxon>
        <taxon>metagenomes</taxon>
        <taxon>ecological metagenomes</taxon>
    </lineage>
</organism>
<proteinExistence type="predicted"/>
<reference evidence="2" key="1">
    <citation type="journal article" date="2015" name="Proc. Natl. Acad. Sci. U.S.A.">
        <title>Networks of energetic and metabolic interactions define dynamics in microbial communities.</title>
        <authorList>
            <person name="Embree M."/>
            <person name="Liu J.K."/>
            <person name="Al-Bassam M.M."/>
            <person name="Zengler K."/>
        </authorList>
    </citation>
    <scope>NUCLEOTIDE SEQUENCE</scope>
</reference>
<dbReference type="EMBL" id="LNQE01001442">
    <property type="protein sequence ID" value="KUG17434.1"/>
    <property type="molecule type" value="Genomic_DNA"/>
</dbReference>
<name>A0A0W8F9B8_9ZZZZ</name>
<comment type="caution">
    <text evidence="2">The sequence shown here is derived from an EMBL/GenBank/DDBJ whole genome shotgun (WGS) entry which is preliminary data.</text>
</comment>
<gene>
    <name evidence="2" type="ORF">ASZ90_012874</name>
</gene>
<feature type="domain" description="Nucleotide modification associated" evidence="1">
    <location>
        <begin position="2"/>
        <end position="258"/>
    </location>
</feature>